<dbReference type="Gene3D" id="3.40.50.720">
    <property type="entry name" value="NAD(P)-binding Rossmann-like Domain"/>
    <property type="match status" value="1"/>
</dbReference>
<comment type="pathway">
    <text evidence="5">Amino-acid biosynthesis; L-arginine biosynthesis; N(2)-acetyl-L-ornithine from L-glutamate: step 3/4.</text>
</comment>
<feature type="domain" description="Semialdehyde dehydrogenase NAD-binding" evidence="7">
    <location>
        <begin position="5"/>
        <end position="147"/>
    </location>
</feature>
<evidence type="ECO:0000256" key="2">
    <source>
        <dbReference type="ARBA" id="ARBA00022605"/>
    </source>
</evidence>
<evidence type="ECO:0000313" key="8">
    <source>
        <dbReference type="EMBL" id="OBX65041.1"/>
    </source>
</evidence>
<dbReference type="HAMAP" id="MF_00150">
    <property type="entry name" value="ArgC_type1"/>
    <property type="match status" value="1"/>
</dbReference>
<dbReference type="PANTHER" id="PTHR32338">
    <property type="entry name" value="N-ACETYL-GAMMA-GLUTAMYL-PHOSPHATE REDUCTASE, CHLOROPLASTIC-RELATED-RELATED"/>
    <property type="match status" value="1"/>
</dbReference>
<comment type="subcellular location">
    <subcellularLocation>
        <location evidence="5">Cytoplasm</location>
    </subcellularLocation>
</comment>
<dbReference type="AlphaFoldDB" id="A0A1B8Q5L4"/>
<dbReference type="Proteomes" id="UP000092607">
    <property type="component" value="Unassembled WGS sequence"/>
</dbReference>
<dbReference type="EMBL" id="LZMS01000037">
    <property type="protein sequence ID" value="OBX65041.1"/>
    <property type="molecule type" value="Genomic_DNA"/>
</dbReference>
<dbReference type="UniPathway" id="UPA00068">
    <property type="reaction ID" value="UER00108"/>
</dbReference>
<evidence type="ECO:0000256" key="5">
    <source>
        <dbReference type="HAMAP-Rule" id="MF_00150"/>
    </source>
</evidence>
<keyword evidence="3 5" id="KW-0521">NADP</keyword>
<name>A0A1B8Q5L4_MORLA</name>
<evidence type="ECO:0000256" key="3">
    <source>
        <dbReference type="ARBA" id="ARBA00022857"/>
    </source>
</evidence>
<comment type="caution">
    <text evidence="8">The sequence shown here is derived from an EMBL/GenBank/DDBJ whole genome shotgun (WGS) entry which is preliminary data.</text>
</comment>
<dbReference type="RefSeq" id="WP_065255407.1">
    <property type="nucleotide sequence ID" value="NZ_JBPAGO010000001.1"/>
</dbReference>
<dbReference type="CDD" id="cd17895">
    <property type="entry name" value="AGPR_1_N"/>
    <property type="match status" value="1"/>
</dbReference>
<dbReference type="PANTHER" id="PTHR32338:SF10">
    <property type="entry name" value="N-ACETYL-GAMMA-GLUTAMYL-PHOSPHATE REDUCTASE, CHLOROPLASTIC-RELATED"/>
    <property type="match status" value="1"/>
</dbReference>
<dbReference type="GO" id="GO:0003942">
    <property type="term" value="F:N-acetyl-gamma-glutamyl-phosphate reductase activity"/>
    <property type="evidence" value="ECO:0007669"/>
    <property type="project" value="UniProtKB-UniRule"/>
</dbReference>
<dbReference type="SUPFAM" id="SSF51735">
    <property type="entry name" value="NAD(P)-binding Rossmann-fold domains"/>
    <property type="match status" value="1"/>
</dbReference>
<dbReference type="InterPro" id="IPR036291">
    <property type="entry name" value="NAD(P)-bd_dom_sf"/>
</dbReference>
<dbReference type="GO" id="GO:0006526">
    <property type="term" value="P:L-arginine biosynthetic process"/>
    <property type="evidence" value="ECO:0007669"/>
    <property type="project" value="UniProtKB-UniRule"/>
</dbReference>
<dbReference type="SMART" id="SM00859">
    <property type="entry name" value="Semialdhyde_dh"/>
    <property type="match status" value="1"/>
</dbReference>
<comment type="catalytic activity">
    <reaction evidence="5">
        <text>N-acetyl-L-glutamate 5-semialdehyde + phosphate + NADP(+) = N-acetyl-L-glutamyl 5-phosphate + NADPH + H(+)</text>
        <dbReference type="Rhea" id="RHEA:21588"/>
        <dbReference type="ChEBI" id="CHEBI:15378"/>
        <dbReference type="ChEBI" id="CHEBI:29123"/>
        <dbReference type="ChEBI" id="CHEBI:43474"/>
        <dbReference type="ChEBI" id="CHEBI:57783"/>
        <dbReference type="ChEBI" id="CHEBI:57936"/>
        <dbReference type="ChEBI" id="CHEBI:58349"/>
        <dbReference type="EC" id="1.2.1.38"/>
    </reaction>
</comment>
<comment type="similarity">
    <text evidence="5">Belongs to the NAGSA dehydrogenase family. Type 1 subfamily.</text>
</comment>
<keyword evidence="4 5" id="KW-0560">Oxidoreductase</keyword>
<dbReference type="NCBIfam" id="TIGR01850">
    <property type="entry name" value="argC"/>
    <property type="match status" value="1"/>
</dbReference>
<evidence type="ECO:0000259" key="7">
    <source>
        <dbReference type="SMART" id="SM00859"/>
    </source>
</evidence>
<dbReference type="EC" id="1.2.1.38" evidence="5"/>
<feature type="active site" evidence="5 6">
    <location>
        <position position="155"/>
    </location>
</feature>
<dbReference type="SUPFAM" id="SSF55347">
    <property type="entry name" value="Glyceraldehyde-3-phosphate dehydrogenase-like, C-terminal domain"/>
    <property type="match status" value="1"/>
</dbReference>
<comment type="function">
    <text evidence="5">Catalyzes the NADPH-dependent reduction of N-acetyl-5-glutamyl phosphate to yield N-acetyl-L-glutamate 5-semialdehyde.</text>
</comment>
<accession>A0A1B8Q5L4</accession>
<protein>
    <recommendedName>
        <fullName evidence="5">N-acetyl-gamma-glutamyl-phosphate reductase</fullName>
        <shortName evidence="5">AGPR</shortName>
        <ecNumber evidence="5">1.2.1.38</ecNumber>
    </recommendedName>
    <alternativeName>
        <fullName evidence="5">N-acetyl-glutamate semialdehyde dehydrogenase</fullName>
        <shortName evidence="5">NAGSA dehydrogenase</shortName>
    </alternativeName>
</protein>
<dbReference type="InterPro" id="IPR050085">
    <property type="entry name" value="AGPR"/>
</dbReference>
<dbReference type="CDD" id="cd23934">
    <property type="entry name" value="AGPR_1_C"/>
    <property type="match status" value="1"/>
</dbReference>
<dbReference type="Gene3D" id="3.30.360.10">
    <property type="entry name" value="Dihydrodipicolinate Reductase, domain 2"/>
    <property type="match status" value="1"/>
</dbReference>
<proteinExistence type="inferred from homology"/>
<dbReference type="OrthoDB" id="9801289at2"/>
<evidence type="ECO:0000256" key="4">
    <source>
        <dbReference type="ARBA" id="ARBA00023002"/>
    </source>
</evidence>
<dbReference type="GO" id="GO:0005737">
    <property type="term" value="C:cytoplasm"/>
    <property type="evidence" value="ECO:0007669"/>
    <property type="project" value="UniProtKB-SubCell"/>
</dbReference>
<dbReference type="Pfam" id="PF22698">
    <property type="entry name" value="Semialdhyde_dhC_1"/>
    <property type="match status" value="1"/>
</dbReference>
<dbReference type="InterPro" id="IPR023013">
    <property type="entry name" value="AGPR_AS"/>
</dbReference>
<dbReference type="InterPro" id="IPR058924">
    <property type="entry name" value="AGPR_dimerisation_dom"/>
</dbReference>
<evidence type="ECO:0000256" key="6">
    <source>
        <dbReference type="PROSITE-ProRule" id="PRU10010"/>
    </source>
</evidence>
<dbReference type="InterPro" id="IPR000706">
    <property type="entry name" value="AGPR_type-1"/>
</dbReference>
<dbReference type="Pfam" id="PF01118">
    <property type="entry name" value="Semialdhyde_dh"/>
    <property type="match status" value="1"/>
</dbReference>
<gene>
    <name evidence="5" type="primary">argC</name>
    <name evidence="8" type="ORF">A9309_02975</name>
</gene>
<evidence type="ECO:0000313" key="9">
    <source>
        <dbReference type="Proteomes" id="UP000092607"/>
    </source>
</evidence>
<keyword evidence="5" id="KW-0963">Cytoplasm</keyword>
<keyword evidence="1 5" id="KW-0055">Arginine biosynthesis</keyword>
<dbReference type="GO" id="GO:0070401">
    <property type="term" value="F:NADP+ binding"/>
    <property type="evidence" value="ECO:0007669"/>
    <property type="project" value="InterPro"/>
</dbReference>
<reference evidence="8 9" key="1">
    <citation type="submission" date="2016-06" db="EMBL/GenBank/DDBJ databases">
        <title>Draft genome of Moraxella lacunata CCUG 57757A.</title>
        <authorList>
            <person name="Salva-Serra F."/>
            <person name="Engstrom-Jakobsson H."/>
            <person name="Thorell K."/>
            <person name="Gonzales-Siles L."/>
            <person name="Karlsson R."/>
            <person name="Boulund F."/>
            <person name="Engstrand L."/>
            <person name="Kristiansson E."/>
            <person name="Moore E."/>
        </authorList>
    </citation>
    <scope>NUCLEOTIDE SEQUENCE [LARGE SCALE GENOMIC DNA]</scope>
    <source>
        <strain evidence="8 9">CCUG 57757A</strain>
    </source>
</reference>
<evidence type="ECO:0000256" key="1">
    <source>
        <dbReference type="ARBA" id="ARBA00022571"/>
    </source>
</evidence>
<keyword evidence="2 5" id="KW-0028">Amino-acid biosynthesis</keyword>
<dbReference type="GO" id="GO:0051287">
    <property type="term" value="F:NAD binding"/>
    <property type="evidence" value="ECO:0007669"/>
    <property type="project" value="InterPro"/>
</dbReference>
<sequence>MSKINVAIIGGTGYTGVELIRLLSRHPHVIISHLTSRSEKGRAVSEIFPSLLGVCDVVYSDMTDDIMDEIGKACDVVFFATPHGVAMSHTPKLIAQGVKVIDLGADFRLQDLGEFGKWYGLEHTCPDVLAEAVYGLPEIHREKIKSAKVIANPGCYPTTAILGLKPVIDTQNSADNPLILPNIIIDAKSGVSGAGRNAKMNLLFSELSDNFSAYGVAGHRHTPEISQGVHTFLGSKFAQKVRFVPHLVPMIRGMFSTIHLTLSDDGKALNWQEIFEKVYQNEPFVDVLAKGVFPDTRSVRASNRLKIAVHQDDDTLTVLVVQDNLVKGASGQAVQNMNILCGFDEMCGLGVEFGGCAVVP</sequence>
<dbReference type="InterPro" id="IPR000534">
    <property type="entry name" value="Semialdehyde_DH_NAD-bd"/>
</dbReference>
<organism evidence="8 9">
    <name type="scientific">Moraxella lacunata</name>
    <dbReference type="NCBI Taxonomy" id="477"/>
    <lineage>
        <taxon>Bacteria</taxon>
        <taxon>Pseudomonadati</taxon>
        <taxon>Pseudomonadota</taxon>
        <taxon>Gammaproteobacteria</taxon>
        <taxon>Moraxellales</taxon>
        <taxon>Moraxellaceae</taxon>
        <taxon>Moraxella</taxon>
    </lineage>
</organism>
<dbReference type="PROSITE" id="PS01224">
    <property type="entry name" value="ARGC"/>
    <property type="match status" value="1"/>
</dbReference>